<dbReference type="Proteomes" id="UP000093508">
    <property type="component" value="Unassembled WGS sequence"/>
</dbReference>
<accession>A0A1M6XJK8</accession>
<reference evidence="2 4" key="2">
    <citation type="submission" date="2016-11" db="EMBL/GenBank/DDBJ databases">
        <authorList>
            <person name="Jaros S."/>
            <person name="Januszkiewicz K."/>
            <person name="Wedrychowicz H."/>
        </authorList>
    </citation>
    <scope>NUCLEOTIDE SEQUENCE [LARGE SCALE GENOMIC DNA]</scope>
    <source>
        <strain evidence="2 4">DSM 27621</strain>
    </source>
</reference>
<gene>
    <name evidence="1" type="ORF">BBH99_13645</name>
    <name evidence="2" type="ORF">SAMN05444407_10297</name>
</gene>
<dbReference type="AlphaFoldDB" id="A0A1M6XJK8"/>
<keyword evidence="3" id="KW-1185">Reference proteome</keyword>
<reference evidence="1 3" key="1">
    <citation type="submission" date="2016-07" db="EMBL/GenBank/DDBJ databases">
        <authorList>
            <person name="Jeong J.-J."/>
            <person name="Kim D.W."/>
            <person name="Sang M.K."/>
            <person name="Choi I.-G."/>
            <person name="Kim K.D."/>
        </authorList>
    </citation>
    <scope>NUCLEOTIDE SEQUENCE [LARGE SCALE GENOMIC DNA]</scope>
    <source>
        <strain evidence="1 3">C-26</strain>
    </source>
</reference>
<dbReference type="STRING" id="1423959.SAMN05444407_10297"/>
<evidence type="ECO:0000313" key="3">
    <source>
        <dbReference type="Proteomes" id="UP000093508"/>
    </source>
</evidence>
<dbReference type="Proteomes" id="UP000184069">
    <property type="component" value="Unassembled WGS sequence"/>
</dbReference>
<name>A0A1M6XJK8_9FLAO</name>
<evidence type="ECO:0000313" key="2">
    <source>
        <dbReference type="EMBL" id="SHL06088.1"/>
    </source>
</evidence>
<dbReference type="EMBL" id="MAYF01000343">
    <property type="protein sequence ID" value="OCA71839.1"/>
    <property type="molecule type" value="Genomic_DNA"/>
</dbReference>
<sequence length="368" mass="42779">MGNFKALNTITNNAQKKNEYYSERTPIILKTFLIMKINTALVLLCSQLIFVSCKKDDKKPVQDQPAIVKDSVKTATTEEEIDFKNFNIYNVSTIQRKDLMDTFISVSDIYNGKDAIPADFLKKQKEVPFEKMAYIELDAPYRKKVLDGIHVAENDFLYLYNYETNKLQKIPVNKLKAVAYLSPYIIEGTEVDAESYMVGFQVDTQKGTDIFDRYMNVIAYFGSKNPFIENKMKMIKWEKAGSDIQKKYFSGSTLKYGGTYQYKYENLTYYIQDLLEEYGPQERKLVVIDDHNQKIFEKTFTIEDGAEFTPLEKMPNEETNYYAQWTGRLFKGKAPVVFNFITPSFGCHTITFLDKEKTELTINCDNRH</sequence>
<dbReference type="EMBL" id="FRBM01000002">
    <property type="protein sequence ID" value="SHL06088.1"/>
    <property type="molecule type" value="Genomic_DNA"/>
</dbReference>
<organism evidence="2 4">
    <name type="scientific">Chryseobacterium contaminans</name>
    <dbReference type="NCBI Taxonomy" id="1423959"/>
    <lineage>
        <taxon>Bacteria</taxon>
        <taxon>Pseudomonadati</taxon>
        <taxon>Bacteroidota</taxon>
        <taxon>Flavobacteriia</taxon>
        <taxon>Flavobacteriales</taxon>
        <taxon>Weeksellaceae</taxon>
        <taxon>Chryseobacterium group</taxon>
        <taxon>Chryseobacterium</taxon>
    </lineage>
</organism>
<protein>
    <submittedName>
        <fullName evidence="2">Uncharacterized protein</fullName>
    </submittedName>
</protein>
<proteinExistence type="predicted"/>
<evidence type="ECO:0000313" key="4">
    <source>
        <dbReference type="Proteomes" id="UP000184069"/>
    </source>
</evidence>
<evidence type="ECO:0000313" key="1">
    <source>
        <dbReference type="EMBL" id="OCA71839.1"/>
    </source>
</evidence>